<accession>A0ABP8QYH7</accession>
<gene>
    <name evidence="1" type="ORF">GCM10023191_080070</name>
</gene>
<evidence type="ECO:0008006" key="3">
    <source>
        <dbReference type="Google" id="ProtNLM"/>
    </source>
</evidence>
<organism evidence="1 2">
    <name type="scientific">Actinoallomurus oryzae</name>
    <dbReference type="NCBI Taxonomy" id="502180"/>
    <lineage>
        <taxon>Bacteria</taxon>
        <taxon>Bacillati</taxon>
        <taxon>Actinomycetota</taxon>
        <taxon>Actinomycetes</taxon>
        <taxon>Streptosporangiales</taxon>
        <taxon>Thermomonosporaceae</taxon>
        <taxon>Actinoallomurus</taxon>
    </lineage>
</organism>
<proteinExistence type="predicted"/>
<sequence length="138" mass="14560">MHKALKIASGVLLGLLVIGAGEPTWLYLASEDSGVMGEATIGPTPACPVGRVGEVCPPGHIAISAVMTRRGWPGVAAVVHTGADGRFRVRLAPGQYTLHVLHSPWHPPLPYLRQSAIPVRVRAHAYTSVTVGFDSGIR</sequence>
<keyword evidence="2" id="KW-1185">Reference proteome</keyword>
<dbReference type="EMBL" id="BAABHF010000048">
    <property type="protein sequence ID" value="GAA4513260.1"/>
    <property type="molecule type" value="Genomic_DNA"/>
</dbReference>
<dbReference type="InterPro" id="IPR013784">
    <property type="entry name" value="Carb-bd-like_fold"/>
</dbReference>
<evidence type="ECO:0000313" key="1">
    <source>
        <dbReference type="EMBL" id="GAA4513260.1"/>
    </source>
</evidence>
<reference evidence="2" key="1">
    <citation type="journal article" date="2019" name="Int. J. Syst. Evol. Microbiol.">
        <title>The Global Catalogue of Microorganisms (GCM) 10K type strain sequencing project: providing services to taxonomists for standard genome sequencing and annotation.</title>
        <authorList>
            <consortium name="The Broad Institute Genomics Platform"/>
            <consortium name="The Broad Institute Genome Sequencing Center for Infectious Disease"/>
            <person name="Wu L."/>
            <person name="Ma J."/>
        </authorList>
    </citation>
    <scope>NUCLEOTIDE SEQUENCE [LARGE SCALE GENOMIC DNA]</scope>
    <source>
        <strain evidence="2">JCM 17933</strain>
    </source>
</reference>
<dbReference type="SUPFAM" id="SSF49452">
    <property type="entry name" value="Starch-binding domain-like"/>
    <property type="match status" value="1"/>
</dbReference>
<dbReference type="RefSeq" id="WP_345473014.1">
    <property type="nucleotide sequence ID" value="NZ_BAABHF010000048.1"/>
</dbReference>
<protein>
    <recommendedName>
        <fullName evidence="3">Carboxypeptidase regulatory-like domain-containing protein</fullName>
    </recommendedName>
</protein>
<name>A0ABP8QYH7_9ACTN</name>
<comment type="caution">
    <text evidence="1">The sequence shown here is derived from an EMBL/GenBank/DDBJ whole genome shotgun (WGS) entry which is preliminary data.</text>
</comment>
<dbReference type="Proteomes" id="UP001500503">
    <property type="component" value="Unassembled WGS sequence"/>
</dbReference>
<evidence type="ECO:0000313" key="2">
    <source>
        <dbReference type="Proteomes" id="UP001500503"/>
    </source>
</evidence>